<name>A0ACC2X5T2_9TREE</name>
<organism evidence="1 2">
    <name type="scientific">Naganishia onofrii</name>
    <dbReference type="NCBI Taxonomy" id="1851511"/>
    <lineage>
        <taxon>Eukaryota</taxon>
        <taxon>Fungi</taxon>
        <taxon>Dikarya</taxon>
        <taxon>Basidiomycota</taxon>
        <taxon>Agaricomycotina</taxon>
        <taxon>Tremellomycetes</taxon>
        <taxon>Filobasidiales</taxon>
        <taxon>Filobasidiaceae</taxon>
        <taxon>Naganishia</taxon>
    </lineage>
</organism>
<gene>
    <name evidence="1" type="ORF">QFC24_005628</name>
</gene>
<protein>
    <submittedName>
        <fullName evidence="1">Uncharacterized protein</fullName>
    </submittedName>
</protein>
<proteinExistence type="predicted"/>
<reference evidence="1" key="1">
    <citation type="submission" date="2023-04" db="EMBL/GenBank/DDBJ databases">
        <title>Draft Genome sequencing of Naganishia species isolated from polar environments using Oxford Nanopore Technology.</title>
        <authorList>
            <person name="Leo P."/>
            <person name="Venkateswaran K."/>
        </authorList>
    </citation>
    <scope>NUCLEOTIDE SEQUENCE</scope>
    <source>
        <strain evidence="1">DBVPG 5303</strain>
    </source>
</reference>
<evidence type="ECO:0000313" key="2">
    <source>
        <dbReference type="Proteomes" id="UP001234202"/>
    </source>
</evidence>
<dbReference type="Proteomes" id="UP001234202">
    <property type="component" value="Unassembled WGS sequence"/>
</dbReference>
<dbReference type="EMBL" id="JASBWV010000024">
    <property type="protein sequence ID" value="KAJ9119395.1"/>
    <property type="molecule type" value="Genomic_DNA"/>
</dbReference>
<comment type="caution">
    <text evidence="1">The sequence shown here is derived from an EMBL/GenBank/DDBJ whole genome shotgun (WGS) entry which is preliminary data.</text>
</comment>
<evidence type="ECO:0000313" key="1">
    <source>
        <dbReference type="EMBL" id="KAJ9119395.1"/>
    </source>
</evidence>
<accession>A0ACC2X5T2</accession>
<keyword evidence="2" id="KW-1185">Reference proteome</keyword>
<sequence length="656" mass="69957">MPPINNITILGGGLTGLTLAYRLSRLIPTLPALSQSSDTSLVQHAGGAHRDTTITLIEKSPRIGGWVNSSNAVVQVPKSSEKGNGREQSGGETIDVEITLEAGPRTIRPKGGAGAAYMLKLIKDLSLQSSILSVPHSHPSAKNRFILSRATNRLVRLPSGLKDILGLPTSGGKITDQNGAELPGTDAAEEKRLRKLLRRGILGDLFKARSTSPPAPTTSGYRDTTVHQLVSSTLGPNVANSLISSMVHGIYAADSRKISVRSTFPILWDTMYPSSTSASSIRRTGSLVWNLLSSSLFGGKTPSTTEQQRKAIEEANAWRELGELDGERKKWSVYGLKGGLGVLTDRMREEVEHSKVEVVTNCVVDDIKVGSEGLVQLNIHPTLTDATAAKTQRETSLLISTLNPSTLHSLLTPEQCLPHLTANPSTNVGLVNVVYPSPSRAIHPDGFGYLVPRAPEDDGLPPALPGSPSKSNKSGVIGVIFDSTTLPVDPTPDAAEHVTKLTIMLGGPHWRKKEDIPKDTETLIALAQEHLKSVFPVLNGFEPVLIRGWIHRDCIPTYLPGHGARLHELYQILSGDSSSTTTTGCSPASGASAWAGKLVLAGSGYGGVGVNDCVGAAEGIVRALEKRWKQDQHGLADGGGVKDVPVTGLERWKNWD</sequence>